<dbReference type="Proteomes" id="UP000014500">
    <property type="component" value="Unassembled WGS sequence"/>
</dbReference>
<dbReference type="GO" id="GO:0020037">
    <property type="term" value="F:heme binding"/>
    <property type="evidence" value="ECO:0007669"/>
    <property type="project" value="TreeGrafter"/>
</dbReference>
<reference evidence="3" key="2">
    <citation type="submission" date="2015-02" db="UniProtKB">
        <authorList>
            <consortium name="EnsemblMetazoa"/>
        </authorList>
    </citation>
    <scope>IDENTIFICATION</scope>
</reference>
<evidence type="ECO:0008006" key="5">
    <source>
        <dbReference type="Google" id="ProtNLM"/>
    </source>
</evidence>
<dbReference type="InterPro" id="IPR011256">
    <property type="entry name" value="Reg_factor_effector_dom_sf"/>
</dbReference>
<reference evidence="4" key="1">
    <citation type="submission" date="2011-05" db="EMBL/GenBank/DDBJ databases">
        <authorList>
            <person name="Richards S.R."/>
            <person name="Qu J."/>
            <person name="Jiang H."/>
            <person name="Jhangiani S.N."/>
            <person name="Agravi P."/>
            <person name="Goodspeed R."/>
            <person name="Gross S."/>
            <person name="Mandapat C."/>
            <person name="Jackson L."/>
            <person name="Mathew T."/>
            <person name="Pu L."/>
            <person name="Thornton R."/>
            <person name="Saada N."/>
            <person name="Wilczek-Boney K.B."/>
            <person name="Lee S."/>
            <person name="Kovar C."/>
            <person name="Wu Y."/>
            <person name="Scherer S.E."/>
            <person name="Worley K.C."/>
            <person name="Muzny D.M."/>
            <person name="Gibbs R."/>
        </authorList>
    </citation>
    <scope>NUCLEOTIDE SEQUENCE</scope>
    <source>
        <strain evidence="4">Brora</strain>
    </source>
</reference>
<evidence type="ECO:0000256" key="1">
    <source>
        <dbReference type="ARBA" id="ARBA00009817"/>
    </source>
</evidence>
<dbReference type="EnsemblMetazoa" id="SMAR006135-RA">
    <property type="protein sequence ID" value="SMAR006135-PA"/>
    <property type="gene ID" value="SMAR006135"/>
</dbReference>
<feature type="chain" id="PRO_5004578983" description="DOMON domain-containing protein" evidence="2">
    <location>
        <begin position="19"/>
        <end position="200"/>
    </location>
</feature>
<name>T1IY34_STRMM</name>
<evidence type="ECO:0000313" key="3">
    <source>
        <dbReference type="EnsemblMetazoa" id="SMAR006135-PA"/>
    </source>
</evidence>
<dbReference type="PhylomeDB" id="T1IY34"/>
<protein>
    <recommendedName>
        <fullName evidence="5">DOMON domain-containing protein</fullName>
    </recommendedName>
</protein>
<sequence length="200" mass="22379">MSIFTALLLVSGLALANSQRYHFSSLPYTSISNHSDGIEEREYESVVLPSYTSISCLTWNAAQSQGYYHLAMYTRNGNNVEGRSLKMGVPVILGVHHVDDIEPRCAQQYTTSFYVDEKELPAPNNTDVKLTQLPVNKLYAISTSNIVRDPSDVVLSLRVKLNALGLCYDPKHYFMASFSSPRSSRNSRTEIWLPVVACVH</sequence>
<keyword evidence="4" id="KW-1185">Reference proteome</keyword>
<dbReference type="AlphaFoldDB" id="T1IY34"/>
<dbReference type="InterPro" id="IPR006917">
    <property type="entry name" value="SOUL_heme-bd"/>
</dbReference>
<evidence type="ECO:0000313" key="4">
    <source>
        <dbReference type="Proteomes" id="UP000014500"/>
    </source>
</evidence>
<dbReference type="SUPFAM" id="SSF55136">
    <property type="entry name" value="Probable bacterial effector-binding domain"/>
    <property type="match status" value="1"/>
</dbReference>
<dbReference type="Gene3D" id="3.20.80.10">
    <property type="entry name" value="Regulatory factor, effector binding domain"/>
    <property type="match status" value="1"/>
</dbReference>
<dbReference type="PANTHER" id="PTHR11220">
    <property type="entry name" value="HEME-BINDING PROTEIN-RELATED"/>
    <property type="match status" value="1"/>
</dbReference>
<dbReference type="HOGENOM" id="CLU_1367751_0_0_1"/>
<dbReference type="Pfam" id="PF04832">
    <property type="entry name" value="SOUL"/>
    <property type="match status" value="1"/>
</dbReference>
<organism evidence="3 4">
    <name type="scientific">Strigamia maritima</name>
    <name type="common">European centipede</name>
    <name type="synonym">Geophilus maritimus</name>
    <dbReference type="NCBI Taxonomy" id="126957"/>
    <lineage>
        <taxon>Eukaryota</taxon>
        <taxon>Metazoa</taxon>
        <taxon>Ecdysozoa</taxon>
        <taxon>Arthropoda</taxon>
        <taxon>Myriapoda</taxon>
        <taxon>Chilopoda</taxon>
        <taxon>Pleurostigmophora</taxon>
        <taxon>Geophilomorpha</taxon>
        <taxon>Linotaeniidae</taxon>
        <taxon>Strigamia</taxon>
    </lineage>
</organism>
<keyword evidence="2" id="KW-0732">Signal</keyword>
<comment type="similarity">
    <text evidence="1">Belongs to the HEBP family.</text>
</comment>
<proteinExistence type="inferred from homology"/>
<evidence type="ECO:0000256" key="2">
    <source>
        <dbReference type="SAM" id="SignalP"/>
    </source>
</evidence>
<feature type="signal peptide" evidence="2">
    <location>
        <begin position="1"/>
        <end position="18"/>
    </location>
</feature>
<accession>T1IY34</accession>
<dbReference type="STRING" id="126957.T1IY34"/>
<dbReference type="PANTHER" id="PTHR11220:SF1">
    <property type="entry name" value="HEME-BINDING PROTEIN 2"/>
    <property type="match status" value="1"/>
</dbReference>
<dbReference type="EMBL" id="JH431669">
    <property type="status" value="NOT_ANNOTATED_CDS"/>
    <property type="molecule type" value="Genomic_DNA"/>
</dbReference>